<evidence type="ECO:0000256" key="1">
    <source>
        <dbReference type="ARBA" id="ARBA00004141"/>
    </source>
</evidence>
<comment type="caution">
    <text evidence="7">The sequence shown here is derived from an EMBL/GenBank/DDBJ whole genome shotgun (WGS) entry which is preliminary data.</text>
</comment>
<keyword evidence="4 5" id="KW-0472">Membrane</keyword>
<feature type="transmembrane region" description="Helical" evidence="5">
    <location>
        <begin position="44"/>
        <end position="74"/>
    </location>
</feature>
<feature type="transmembrane region" description="Helical" evidence="5">
    <location>
        <begin position="95"/>
        <end position="115"/>
    </location>
</feature>
<accession>A0ABP7AZW3</accession>
<dbReference type="Proteomes" id="UP001500902">
    <property type="component" value="Unassembled WGS sequence"/>
</dbReference>
<evidence type="ECO:0000256" key="3">
    <source>
        <dbReference type="ARBA" id="ARBA00022989"/>
    </source>
</evidence>
<dbReference type="Pfam" id="PF04932">
    <property type="entry name" value="Wzy_C"/>
    <property type="match status" value="1"/>
</dbReference>
<dbReference type="RefSeq" id="WP_344871990.1">
    <property type="nucleotide sequence ID" value="NZ_BAAAZP010000003.1"/>
</dbReference>
<keyword evidence="8" id="KW-1185">Reference proteome</keyword>
<organism evidence="7 8">
    <name type="scientific">Nonomuraea antimicrobica</name>
    <dbReference type="NCBI Taxonomy" id="561173"/>
    <lineage>
        <taxon>Bacteria</taxon>
        <taxon>Bacillati</taxon>
        <taxon>Actinomycetota</taxon>
        <taxon>Actinomycetes</taxon>
        <taxon>Streptosporangiales</taxon>
        <taxon>Streptosporangiaceae</taxon>
        <taxon>Nonomuraea</taxon>
    </lineage>
</organism>
<sequence length="442" mass="45559">MAEGVVITRARTGWPLVLGAAAVAVLTGAQVAAAASRAAVVFPVVAVGLALLVYLAVTRFAAFVGATLAVRASLDTARGTLDTRVVGDYSELPAWLDPGTAVGVLFLVAGLAWLAAQPWKGVHPAILAFLGVAGLSTLGSYDPATSAAELLRLATWLLMMVVVGRLTSEEPALRGPLLTAVFAAAVPPVVLTVHQVVTGADQAYVHGVLQPHGTFWHPNGLGLFCMLLALMGVSLLWWSRGRARLLLAVVVAGLAFALVASEARTAWLGAVAGLVVVAIAQDRRLLAVVGLAGVAAAVVLPSSLGESRTDAGYAGNSVVWRFDHWEQALGLMERNPVTGTGLGTTKMLIIKEVHNDYLRAAVETGLLGLIAYLALLVTLALIAARALRATRAGLERGVAVGLAACVAALAVAALADNVMTSVAVMWYFAAFAGLTHGSGVRK</sequence>
<feature type="transmembrane region" description="Helical" evidence="5">
    <location>
        <begin position="220"/>
        <end position="238"/>
    </location>
</feature>
<gene>
    <name evidence="7" type="ORF">GCM10022224_002470</name>
</gene>
<dbReference type="PANTHER" id="PTHR37422">
    <property type="entry name" value="TEICHURONIC ACID BIOSYNTHESIS PROTEIN TUAE"/>
    <property type="match status" value="1"/>
</dbReference>
<keyword evidence="2 5" id="KW-0812">Transmembrane</keyword>
<evidence type="ECO:0000256" key="5">
    <source>
        <dbReference type="SAM" id="Phobius"/>
    </source>
</evidence>
<feature type="transmembrane region" description="Helical" evidence="5">
    <location>
        <begin position="150"/>
        <end position="168"/>
    </location>
</feature>
<evidence type="ECO:0000313" key="8">
    <source>
        <dbReference type="Proteomes" id="UP001500902"/>
    </source>
</evidence>
<evidence type="ECO:0000256" key="4">
    <source>
        <dbReference type="ARBA" id="ARBA00023136"/>
    </source>
</evidence>
<feature type="transmembrane region" description="Helical" evidence="5">
    <location>
        <begin position="365"/>
        <end position="384"/>
    </location>
</feature>
<evidence type="ECO:0000259" key="6">
    <source>
        <dbReference type="Pfam" id="PF04932"/>
    </source>
</evidence>
<dbReference type="EMBL" id="BAAAZP010000003">
    <property type="protein sequence ID" value="GAA3643555.1"/>
    <property type="molecule type" value="Genomic_DNA"/>
</dbReference>
<feature type="transmembrane region" description="Helical" evidence="5">
    <location>
        <begin position="121"/>
        <end position="138"/>
    </location>
</feature>
<dbReference type="InterPro" id="IPR051533">
    <property type="entry name" value="WaaL-like"/>
</dbReference>
<feature type="transmembrane region" description="Helical" evidence="5">
    <location>
        <begin position="243"/>
        <end position="259"/>
    </location>
</feature>
<comment type="subcellular location">
    <subcellularLocation>
        <location evidence="1">Membrane</location>
        <topology evidence="1">Multi-pass membrane protein</topology>
    </subcellularLocation>
</comment>
<feature type="transmembrane region" description="Helical" evidence="5">
    <location>
        <begin position="285"/>
        <end position="304"/>
    </location>
</feature>
<name>A0ABP7AZW3_9ACTN</name>
<protein>
    <recommendedName>
        <fullName evidence="6">O-antigen ligase-related domain-containing protein</fullName>
    </recommendedName>
</protein>
<evidence type="ECO:0000256" key="2">
    <source>
        <dbReference type="ARBA" id="ARBA00022692"/>
    </source>
</evidence>
<feature type="transmembrane region" description="Helical" evidence="5">
    <location>
        <begin position="421"/>
        <end position="440"/>
    </location>
</feature>
<reference evidence="8" key="1">
    <citation type="journal article" date="2019" name="Int. J. Syst. Evol. Microbiol.">
        <title>The Global Catalogue of Microorganisms (GCM) 10K type strain sequencing project: providing services to taxonomists for standard genome sequencing and annotation.</title>
        <authorList>
            <consortium name="The Broad Institute Genomics Platform"/>
            <consortium name="The Broad Institute Genome Sequencing Center for Infectious Disease"/>
            <person name="Wu L."/>
            <person name="Ma J."/>
        </authorList>
    </citation>
    <scope>NUCLEOTIDE SEQUENCE [LARGE SCALE GENOMIC DNA]</scope>
    <source>
        <strain evidence="8">JCM 16904</strain>
    </source>
</reference>
<dbReference type="PANTHER" id="PTHR37422:SF13">
    <property type="entry name" value="LIPOPOLYSACCHARIDE BIOSYNTHESIS PROTEIN PA4999-RELATED"/>
    <property type="match status" value="1"/>
</dbReference>
<feature type="transmembrane region" description="Helical" evidence="5">
    <location>
        <begin position="396"/>
        <end position="415"/>
    </location>
</feature>
<keyword evidence="3 5" id="KW-1133">Transmembrane helix</keyword>
<evidence type="ECO:0000313" key="7">
    <source>
        <dbReference type="EMBL" id="GAA3643555.1"/>
    </source>
</evidence>
<feature type="transmembrane region" description="Helical" evidence="5">
    <location>
        <begin position="265"/>
        <end position="280"/>
    </location>
</feature>
<dbReference type="InterPro" id="IPR007016">
    <property type="entry name" value="O-antigen_ligase-rel_domated"/>
</dbReference>
<proteinExistence type="predicted"/>
<feature type="domain" description="O-antigen ligase-related" evidence="6">
    <location>
        <begin position="250"/>
        <end position="373"/>
    </location>
</feature>